<feature type="domain" description="Fe2OG dioxygenase" evidence="1">
    <location>
        <begin position="100"/>
        <end position="194"/>
    </location>
</feature>
<dbReference type="Proteomes" id="UP001501706">
    <property type="component" value="Unassembled WGS sequence"/>
</dbReference>
<dbReference type="RefSeq" id="WP_087836733.1">
    <property type="nucleotide sequence ID" value="NZ_BAAAEN010000012.1"/>
</dbReference>
<dbReference type="InterPro" id="IPR005123">
    <property type="entry name" value="Oxoglu/Fe-dep_dioxygenase_dom"/>
</dbReference>
<dbReference type="Gene3D" id="2.60.120.590">
    <property type="entry name" value="Alpha-ketoglutarate-dependent dioxygenase AlkB-like"/>
    <property type="match status" value="1"/>
</dbReference>
<dbReference type="PANTHER" id="PTHR12463">
    <property type="entry name" value="OXYGENASE-RELATED"/>
    <property type="match status" value="1"/>
</dbReference>
<dbReference type="PANTHER" id="PTHR12463:SF1">
    <property type="entry name" value="2-OXOGLUTARATE AND FE-DEPENDENT OXYGENASE FAMILY PROTEIN"/>
    <property type="match status" value="1"/>
</dbReference>
<dbReference type="SUPFAM" id="SSF51197">
    <property type="entry name" value="Clavaminate synthase-like"/>
    <property type="match status" value="1"/>
</dbReference>
<accession>A0ABN1C5T0</accession>
<evidence type="ECO:0000313" key="3">
    <source>
        <dbReference type="Proteomes" id="UP001501706"/>
    </source>
</evidence>
<dbReference type="GO" id="GO:0051213">
    <property type="term" value="F:dioxygenase activity"/>
    <property type="evidence" value="ECO:0007669"/>
    <property type="project" value="UniProtKB-KW"/>
</dbReference>
<keyword evidence="2" id="KW-0560">Oxidoreductase</keyword>
<dbReference type="PROSITE" id="PS51471">
    <property type="entry name" value="FE2OG_OXY"/>
    <property type="match status" value="1"/>
</dbReference>
<dbReference type="InterPro" id="IPR037151">
    <property type="entry name" value="AlkB-like_sf"/>
</dbReference>
<sequence length="202" mass="22534">MEQPPLFDLPPPLPPDLPEGLVYEPDFLEPAEAAELEALMATLPFAAARYKTYTARRRVVSYGGSFDYDANRLQPATALIAELHALRDRAARWLGVPPQAFVHALAAEYPPGAPLGWHRDVPDFQDVVGISLGSEIVMRFRPYPPDHPRKADIVRLALAPRSIYLMRGPARWAWQHSIAPARALRWSITFRTASPRHRSGGA</sequence>
<name>A0ABN1C5T0_9BURK</name>
<gene>
    <name evidence="2" type="ORF">GCM10009097_32160</name>
</gene>
<reference evidence="2 3" key="1">
    <citation type="journal article" date="2019" name="Int. J. Syst. Evol. Microbiol.">
        <title>The Global Catalogue of Microorganisms (GCM) 10K type strain sequencing project: providing services to taxonomists for standard genome sequencing and annotation.</title>
        <authorList>
            <consortium name="The Broad Institute Genomics Platform"/>
            <consortium name="The Broad Institute Genome Sequencing Center for Infectious Disease"/>
            <person name="Wu L."/>
            <person name="Ma J."/>
        </authorList>
    </citation>
    <scope>NUCLEOTIDE SEQUENCE [LARGE SCALE GENOMIC DNA]</scope>
    <source>
        <strain evidence="2 3">JCM 14330</strain>
    </source>
</reference>
<proteinExistence type="predicted"/>
<comment type="caution">
    <text evidence="2">The sequence shown here is derived from an EMBL/GenBank/DDBJ whole genome shotgun (WGS) entry which is preliminary data.</text>
</comment>
<dbReference type="InterPro" id="IPR032857">
    <property type="entry name" value="ALKBH4"/>
</dbReference>
<protein>
    <submittedName>
        <fullName evidence="2">Alpha-ketoglutarate-dependent dioxygenase AlkB</fullName>
    </submittedName>
</protein>
<keyword evidence="3" id="KW-1185">Reference proteome</keyword>
<dbReference type="Pfam" id="PF13532">
    <property type="entry name" value="2OG-FeII_Oxy_2"/>
    <property type="match status" value="1"/>
</dbReference>
<organism evidence="2 3">
    <name type="scientific">Pigmentiphaga daeguensis</name>
    <dbReference type="NCBI Taxonomy" id="414049"/>
    <lineage>
        <taxon>Bacteria</taxon>
        <taxon>Pseudomonadati</taxon>
        <taxon>Pseudomonadota</taxon>
        <taxon>Betaproteobacteria</taxon>
        <taxon>Burkholderiales</taxon>
        <taxon>Alcaligenaceae</taxon>
        <taxon>Pigmentiphaga</taxon>
    </lineage>
</organism>
<evidence type="ECO:0000259" key="1">
    <source>
        <dbReference type="PROSITE" id="PS51471"/>
    </source>
</evidence>
<evidence type="ECO:0000313" key="2">
    <source>
        <dbReference type="EMBL" id="GAA0512394.1"/>
    </source>
</evidence>
<dbReference type="EMBL" id="BAAAEN010000012">
    <property type="protein sequence ID" value="GAA0512394.1"/>
    <property type="molecule type" value="Genomic_DNA"/>
</dbReference>
<keyword evidence="2" id="KW-0223">Dioxygenase</keyword>
<dbReference type="InterPro" id="IPR027450">
    <property type="entry name" value="AlkB-like"/>
</dbReference>